<name>A0ACC2DTB2_DIPCM</name>
<protein>
    <submittedName>
        <fullName evidence="1">Uncharacterized protein</fullName>
    </submittedName>
</protein>
<reference evidence="2" key="1">
    <citation type="journal article" date="2024" name="Proc. Natl. Acad. Sci. U.S.A.">
        <title>Extraordinary preservation of gene collinearity over three hundred million years revealed in homosporous lycophytes.</title>
        <authorList>
            <person name="Li C."/>
            <person name="Wickell D."/>
            <person name="Kuo L.Y."/>
            <person name="Chen X."/>
            <person name="Nie B."/>
            <person name="Liao X."/>
            <person name="Peng D."/>
            <person name="Ji J."/>
            <person name="Jenkins J."/>
            <person name="Williams M."/>
            <person name="Shu S."/>
            <person name="Plott C."/>
            <person name="Barry K."/>
            <person name="Rajasekar S."/>
            <person name="Grimwood J."/>
            <person name="Han X."/>
            <person name="Sun S."/>
            <person name="Hou Z."/>
            <person name="He W."/>
            <person name="Dai G."/>
            <person name="Sun C."/>
            <person name="Schmutz J."/>
            <person name="Leebens-Mack J.H."/>
            <person name="Li F.W."/>
            <person name="Wang L."/>
        </authorList>
    </citation>
    <scope>NUCLEOTIDE SEQUENCE [LARGE SCALE GENOMIC DNA]</scope>
    <source>
        <strain evidence="2">cv. PW_Plant_1</strain>
    </source>
</reference>
<gene>
    <name evidence="1" type="ORF">O6H91_05G123700</name>
</gene>
<comment type="caution">
    <text evidence="1">The sequence shown here is derived from an EMBL/GenBank/DDBJ whole genome shotgun (WGS) entry which is preliminary data.</text>
</comment>
<proteinExistence type="predicted"/>
<sequence length="627" mass="69461">MNSFSRAVRGIWVHDSSVERVIAPQVANFSSISFSGKKIEGVQQVQPDVMANRDMSSLIGGGVRDVFGEDSATEEQIITPWTRAVASGVELLRDPRYNKGTAFNEKERDTHYLRGLLPPAYLTQDLQVKRILDNIRSYEEPLQKYIAIMDLLERNERLFYKVLIDNIEELLPVVYTPTVGEACQKYGLIFQRPHGLYISLKERGRIQDVLKNWPEKNVRVIVVTDGERILGLGDLGVQGMGIPVGKLGLYVALGGIRPSLCLPVAIDVGTNNQKLFEDPYYIGLRQKRATGQEYDDLIHEFMFAVKQEYGEKILVQFEDFANHNAFKLLAKYRETHLVFNDDIQGTAAVALAGVLAALRLTGGNLADQRYVFLGAGEAGTGIAELIATETSRTAKISIEEARKKLWLVDSQGLVTKSRFESLQHFKQNYAHEHEPCEDLLSTVKALKPTILIGTSGKGGTFTKEAIEALASFNEKPVIFALSNPTSQSECTAEQAYTWTKGRCVFASGSPFNPVTIDGKTYYPGQSNNAYIFPGMGLGCVISGAIRVHDDMFLVAAETLASLVTKEHLKEGLVFPPLQDIRKISAHIAADVAAKAYDLGLATRLPRPADLLAYAESCQYSPLYRPFR</sequence>
<evidence type="ECO:0000313" key="1">
    <source>
        <dbReference type="EMBL" id="KAJ7557362.1"/>
    </source>
</evidence>
<accession>A0ACC2DTB2</accession>
<keyword evidence="2" id="KW-1185">Reference proteome</keyword>
<evidence type="ECO:0000313" key="2">
    <source>
        <dbReference type="Proteomes" id="UP001162992"/>
    </source>
</evidence>
<dbReference type="Proteomes" id="UP001162992">
    <property type="component" value="Chromosome 5"/>
</dbReference>
<dbReference type="EMBL" id="CM055096">
    <property type="protein sequence ID" value="KAJ7557362.1"/>
    <property type="molecule type" value="Genomic_DNA"/>
</dbReference>
<organism evidence="1 2">
    <name type="scientific">Diphasiastrum complanatum</name>
    <name type="common">Issler's clubmoss</name>
    <name type="synonym">Lycopodium complanatum</name>
    <dbReference type="NCBI Taxonomy" id="34168"/>
    <lineage>
        <taxon>Eukaryota</taxon>
        <taxon>Viridiplantae</taxon>
        <taxon>Streptophyta</taxon>
        <taxon>Embryophyta</taxon>
        <taxon>Tracheophyta</taxon>
        <taxon>Lycopodiopsida</taxon>
        <taxon>Lycopodiales</taxon>
        <taxon>Lycopodiaceae</taxon>
        <taxon>Lycopodioideae</taxon>
        <taxon>Diphasiastrum</taxon>
    </lineage>
</organism>